<feature type="compositionally biased region" description="Acidic residues" evidence="7">
    <location>
        <begin position="32"/>
        <end position="43"/>
    </location>
</feature>
<keyword evidence="5" id="KW-0677">Repeat</keyword>
<evidence type="ECO:0000256" key="1">
    <source>
        <dbReference type="ARBA" id="ARBA00004604"/>
    </source>
</evidence>
<dbReference type="Gene3D" id="2.130.10.10">
    <property type="entry name" value="YVTN repeat-like/Quinoprotein amine dehydrogenase"/>
    <property type="match status" value="1"/>
</dbReference>
<feature type="domain" description="BOP1 N-terminal" evidence="8">
    <location>
        <begin position="52"/>
        <end position="327"/>
    </location>
</feature>
<gene>
    <name evidence="9" type="ORF">CDCA_CDCA05G1652</name>
</gene>
<comment type="subcellular location">
    <subcellularLocation>
        <location evidence="1">Nucleus</location>
        <location evidence="1">Nucleolus</location>
    </subcellularLocation>
</comment>
<dbReference type="EMBL" id="JANCYW010000005">
    <property type="protein sequence ID" value="KAK4535627.1"/>
    <property type="molecule type" value="Genomic_DNA"/>
</dbReference>
<evidence type="ECO:0000256" key="7">
    <source>
        <dbReference type="SAM" id="MobiDB-lite"/>
    </source>
</evidence>
<dbReference type="FunFam" id="2.130.10.10:FF:000576">
    <property type="entry name" value="Ribosome biogenesis protein ERB1"/>
    <property type="match status" value="1"/>
</dbReference>
<dbReference type="PANTHER" id="PTHR17605">
    <property type="entry name" value="RIBOSOME BIOGENESIS PROTEIN BOP1 BLOCK OF PROLIFERATION 1 PROTEIN"/>
    <property type="match status" value="1"/>
</dbReference>
<keyword evidence="6" id="KW-0539">Nucleus</keyword>
<dbReference type="GO" id="GO:0043021">
    <property type="term" value="F:ribonucleoprotein complex binding"/>
    <property type="evidence" value="ECO:0007669"/>
    <property type="project" value="TreeGrafter"/>
</dbReference>
<reference evidence="9 10" key="1">
    <citation type="submission" date="2022-07" db="EMBL/GenBank/DDBJ databases">
        <title>Genome-wide signatures of adaptation to extreme environments.</title>
        <authorList>
            <person name="Cho C.H."/>
            <person name="Yoon H.S."/>
        </authorList>
    </citation>
    <scope>NUCLEOTIDE SEQUENCE [LARGE SCALE GENOMIC DNA]</scope>
    <source>
        <strain evidence="9 10">DBV 063 E5</strain>
    </source>
</reference>
<evidence type="ECO:0000256" key="5">
    <source>
        <dbReference type="ARBA" id="ARBA00022737"/>
    </source>
</evidence>
<feature type="region of interest" description="Disordered" evidence="7">
    <location>
        <begin position="13"/>
        <end position="45"/>
    </location>
</feature>
<protein>
    <recommendedName>
        <fullName evidence="8">BOP1 N-terminal domain-containing protein</fullName>
    </recommendedName>
</protein>
<keyword evidence="10" id="KW-1185">Reference proteome</keyword>
<dbReference type="SMART" id="SM00320">
    <property type="entry name" value="WD40"/>
    <property type="match status" value="5"/>
</dbReference>
<dbReference type="GO" id="GO:0030687">
    <property type="term" value="C:preribosome, large subunit precursor"/>
    <property type="evidence" value="ECO:0007669"/>
    <property type="project" value="TreeGrafter"/>
</dbReference>
<accession>A0AAV9ITP7</accession>
<dbReference type="InterPro" id="IPR012953">
    <property type="entry name" value="BOP1_N_dom"/>
</dbReference>
<evidence type="ECO:0000259" key="8">
    <source>
        <dbReference type="SMART" id="SM01035"/>
    </source>
</evidence>
<dbReference type="GO" id="GO:0070545">
    <property type="term" value="C:PeBoW complex"/>
    <property type="evidence" value="ECO:0007669"/>
    <property type="project" value="TreeGrafter"/>
</dbReference>
<keyword evidence="3" id="KW-0698">rRNA processing</keyword>
<dbReference type="InterPro" id="IPR036322">
    <property type="entry name" value="WD40_repeat_dom_sf"/>
</dbReference>
<dbReference type="InterPro" id="IPR015943">
    <property type="entry name" value="WD40/YVTN_repeat-like_dom_sf"/>
</dbReference>
<evidence type="ECO:0000313" key="10">
    <source>
        <dbReference type="Proteomes" id="UP001301350"/>
    </source>
</evidence>
<organism evidence="9 10">
    <name type="scientific">Cyanidium caldarium</name>
    <name type="common">Red alga</name>
    <dbReference type="NCBI Taxonomy" id="2771"/>
    <lineage>
        <taxon>Eukaryota</taxon>
        <taxon>Rhodophyta</taxon>
        <taxon>Bangiophyceae</taxon>
        <taxon>Cyanidiales</taxon>
        <taxon>Cyanidiaceae</taxon>
        <taxon>Cyanidium</taxon>
    </lineage>
</organism>
<keyword evidence="4" id="KW-0853">WD repeat</keyword>
<dbReference type="Proteomes" id="UP001301350">
    <property type="component" value="Unassembled WGS sequence"/>
</dbReference>
<dbReference type="Pfam" id="PF08145">
    <property type="entry name" value="BOP1NT"/>
    <property type="match status" value="1"/>
</dbReference>
<proteinExistence type="predicted"/>
<evidence type="ECO:0000256" key="4">
    <source>
        <dbReference type="ARBA" id="ARBA00022574"/>
    </source>
</evidence>
<keyword evidence="2" id="KW-0690">Ribosome biogenesis</keyword>
<dbReference type="GO" id="GO:0000463">
    <property type="term" value="P:maturation of LSU-rRNA from tricistronic rRNA transcript (SSU-rRNA, 5.8S rRNA, LSU-rRNA)"/>
    <property type="evidence" value="ECO:0007669"/>
    <property type="project" value="TreeGrafter"/>
</dbReference>
<sequence length="726" mass="80505">MVTVAAANGWEAGDVPRTGAGLGSVHRGQDAESNDSSDSEYDPVGDVPLRWYDGYDHVGYDLEGARIVRKRPPSALERLAGTEAADDWRVLYDARSGNEIRLNDDQVALLLRLCEGSSAGGGGDVGGGTEEVIAWAPSQPHPLDSATESRRRFEPSRHEARQVAYLVRGLREGRIRPMRVLLREREEQRSLRRYHYDLWGGESEEAAADAPLSRAARAHQTRRLPPPKPLPPGHAESYNPPPEYLPTDGEAEAWRKADPEDRLLPFLPRRYASLRQVPAYEHLLRERFERCLDLYLCPRVLKSRERIEDPATLLPPLPDPHELRPFPSADRLRYVDAAAAAATVPSRLRAVAVYPGSGQWLATAAEDGHVRVFDVMSGCLLQRWNVAEMLCGAGYRPDAGSGNAAGGETAAAVAMPVVDVRWIPAAIFGDETAATLDAQSVQHPPYLVAACDACVVLFAVPLPATTLAPDSVDDRLTHADTPVGEAPPGVEWQMHDDVALGRRFLLIRHPQRVRRLEVHHRGDYLSAVVGHHAARTTVYIHQLSRRRSHIPFRKRLSTVQCTAFHPSRPFFFVASQQHIRVYSLTTQSLAKRLLPGVKWISSLTVHPGGDHVLCGSYDRRLCWFDLDAGERPYRSMHNFDRAVRAVAVHDALPLFACADDSGRVHVFHGTVYDRLDQDPLLVPLCTMRGHQPVDGLGVFSVAFHPRLPWLFSVGADGQCVLWVERG</sequence>
<dbReference type="InterPro" id="IPR028598">
    <property type="entry name" value="BOP1/Erb1"/>
</dbReference>
<evidence type="ECO:0000256" key="6">
    <source>
        <dbReference type="ARBA" id="ARBA00023242"/>
    </source>
</evidence>
<dbReference type="AlphaFoldDB" id="A0AAV9ITP7"/>
<dbReference type="Pfam" id="PF00400">
    <property type="entry name" value="WD40"/>
    <property type="match status" value="3"/>
</dbReference>
<evidence type="ECO:0000256" key="2">
    <source>
        <dbReference type="ARBA" id="ARBA00022517"/>
    </source>
</evidence>
<dbReference type="SUPFAM" id="SSF50978">
    <property type="entry name" value="WD40 repeat-like"/>
    <property type="match status" value="1"/>
</dbReference>
<dbReference type="PANTHER" id="PTHR17605:SF0">
    <property type="entry name" value="RIBOSOME BIOGENESIS PROTEIN BOP1"/>
    <property type="match status" value="1"/>
</dbReference>
<evidence type="ECO:0000313" key="9">
    <source>
        <dbReference type="EMBL" id="KAK4535627.1"/>
    </source>
</evidence>
<dbReference type="SMART" id="SM01035">
    <property type="entry name" value="BOP1NT"/>
    <property type="match status" value="1"/>
</dbReference>
<feature type="region of interest" description="Disordered" evidence="7">
    <location>
        <begin position="209"/>
        <end position="248"/>
    </location>
</feature>
<name>A0AAV9ITP7_CYACA</name>
<comment type="caution">
    <text evidence="9">The sequence shown here is derived from an EMBL/GenBank/DDBJ whole genome shotgun (WGS) entry which is preliminary data.</text>
</comment>
<dbReference type="InterPro" id="IPR001680">
    <property type="entry name" value="WD40_rpt"/>
</dbReference>
<evidence type="ECO:0000256" key="3">
    <source>
        <dbReference type="ARBA" id="ARBA00022552"/>
    </source>
</evidence>